<dbReference type="InterPro" id="IPR027417">
    <property type="entry name" value="P-loop_NTPase"/>
</dbReference>
<dbReference type="NCBIfam" id="TIGR00573">
    <property type="entry name" value="dnaq"/>
    <property type="match status" value="1"/>
</dbReference>
<dbReference type="Pfam" id="PF13307">
    <property type="entry name" value="Helicase_C_2"/>
    <property type="match status" value="1"/>
</dbReference>
<dbReference type="Proteomes" id="UP000027584">
    <property type="component" value="Unassembled WGS sequence"/>
</dbReference>
<proteinExistence type="inferred from homology"/>
<dbReference type="GO" id="GO:0005524">
    <property type="term" value="F:ATP binding"/>
    <property type="evidence" value="ECO:0007669"/>
    <property type="project" value="UniProtKB-UniRule"/>
</dbReference>
<evidence type="ECO:0000313" key="15">
    <source>
        <dbReference type="Proteomes" id="UP000027584"/>
    </source>
</evidence>
<keyword evidence="5 10" id="KW-0547">Nucleotide-binding</keyword>
<evidence type="ECO:0000256" key="8">
    <source>
        <dbReference type="ARBA" id="ARBA00022840"/>
    </source>
</evidence>
<keyword evidence="1" id="KW-0808">Transferase</keyword>
<dbReference type="EC" id="3.1.-.-" evidence="10 11"/>
<accession>A0A060RLH6</accession>
<dbReference type="SMART" id="SM00479">
    <property type="entry name" value="EXOIII"/>
    <property type="match status" value="1"/>
</dbReference>
<dbReference type="PROSITE" id="PS51193">
    <property type="entry name" value="HELICASE_ATP_BIND_2"/>
    <property type="match status" value="1"/>
</dbReference>
<evidence type="ECO:0000256" key="10">
    <source>
        <dbReference type="HAMAP-Rule" id="MF_02206"/>
    </source>
</evidence>
<evidence type="ECO:0000313" key="14">
    <source>
        <dbReference type="EMBL" id="CDO18966.1"/>
    </source>
</evidence>
<comment type="similarity">
    <text evidence="10 11">Belongs to the helicase family. DinG subfamily. Type 2 sub-subfamily.</text>
</comment>
<evidence type="ECO:0000256" key="2">
    <source>
        <dbReference type="ARBA" id="ARBA00022695"/>
    </source>
</evidence>
<dbReference type="Pfam" id="PF00929">
    <property type="entry name" value="RNase_T"/>
    <property type="match status" value="1"/>
</dbReference>
<feature type="binding site" evidence="10">
    <location>
        <begin position="278"/>
        <end position="285"/>
    </location>
    <ligand>
        <name>ATP</name>
        <dbReference type="ChEBI" id="CHEBI:30616"/>
    </ligand>
</feature>
<dbReference type="InterPro" id="IPR006555">
    <property type="entry name" value="ATP-dep_Helicase_C"/>
</dbReference>
<evidence type="ECO:0000256" key="7">
    <source>
        <dbReference type="ARBA" id="ARBA00022839"/>
    </source>
</evidence>
<evidence type="ECO:0000259" key="12">
    <source>
        <dbReference type="PROSITE" id="PS51193"/>
    </source>
</evidence>
<dbReference type="InterPro" id="IPR001650">
    <property type="entry name" value="Helicase_C-like"/>
</dbReference>
<dbReference type="GO" id="GO:0005829">
    <property type="term" value="C:cytosol"/>
    <property type="evidence" value="ECO:0007669"/>
    <property type="project" value="TreeGrafter"/>
</dbReference>
<keyword evidence="6 10" id="KW-0378">Hydrolase</keyword>
<keyword evidence="7 10" id="KW-0269">Exonuclease</keyword>
<dbReference type="Pfam" id="PF00270">
    <property type="entry name" value="DEAD"/>
    <property type="match status" value="1"/>
</dbReference>
<protein>
    <recommendedName>
        <fullName evidence="10 11">3'-5' exonuclease DinG</fullName>
        <ecNumber evidence="10 11">3.1.-.-</ecNumber>
    </recommendedName>
</protein>
<evidence type="ECO:0000256" key="6">
    <source>
        <dbReference type="ARBA" id="ARBA00022801"/>
    </source>
</evidence>
<dbReference type="NCBIfam" id="TIGR01407">
    <property type="entry name" value="dinG_rel"/>
    <property type="match status" value="1"/>
</dbReference>
<dbReference type="InterPro" id="IPR013520">
    <property type="entry name" value="Ribonucl_H"/>
</dbReference>
<dbReference type="EMBL" id="CCBC010000212">
    <property type="protein sequence ID" value="CDO18966.1"/>
    <property type="molecule type" value="Genomic_DNA"/>
</dbReference>
<comment type="function">
    <text evidence="10 11">3'-5' exonuclease.</text>
</comment>
<gene>
    <name evidence="10 11" type="primary">dinG</name>
    <name evidence="14" type="ORF">BN963_SGAL_02173</name>
</gene>
<dbReference type="Gene3D" id="3.30.420.10">
    <property type="entry name" value="Ribonuclease H-like superfamily/Ribonuclease H"/>
    <property type="match status" value="1"/>
</dbReference>
<evidence type="ECO:0000256" key="3">
    <source>
        <dbReference type="ARBA" id="ARBA00022705"/>
    </source>
</evidence>
<comment type="caution">
    <text evidence="14">The sequence shown here is derived from an EMBL/GenBank/DDBJ whole genome shotgun (WGS) entry which is preliminary data.</text>
</comment>
<dbReference type="GO" id="GO:0045004">
    <property type="term" value="P:DNA replication proofreading"/>
    <property type="evidence" value="ECO:0007669"/>
    <property type="project" value="TreeGrafter"/>
</dbReference>
<keyword evidence="2" id="KW-0548">Nucleotidyltransferase</keyword>
<dbReference type="InterPro" id="IPR036397">
    <property type="entry name" value="RNaseH_sf"/>
</dbReference>
<keyword evidence="4 10" id="KW-0540">Nuclease</keyword>
<dbReference type="AlphaFoldDB" id="A0A060RLH6"/>
<evidence type="ECO:0000259" key="13">
    <source>
        <dbReference type="PROSITE" id="PS51194"/>
    </source>
</evidence>
<dbReference type="InterPro" id="IPR006054">
    <property type="entry name" value="DnaQ"/>
</dbReference>
<evidence type="ECO:0000256" key="9">
    <source>
        <dbReference type="ARBA" id="ARBA00022932"/>
    </source>
</evidence>
<dbReference type="GO" id="GO:0004386">
    <property type="term" value="F:helicase activity"/>
    <property type="evidence" value="ECO:0007669"/>
    <property type="project" value="UniProtKB-KW"/>
</dbReference>
<reference evidence="14 15" key="1">
    <citation type="submission" date="2014-02" db="EMBL/GenBank/DDBJ databases">
        <authorList>
            <person name="Manrique M."/>
        </authorList>
    </citation>
    <scope>NUCLEOTIDE SEQUENCE [LARGE SCALE GENOMIC DNA]</scope>
    <source>
        <strain evidence="14 15">LMG17956</strain>
    </source>
</reference>
<evidence type="ECO:0000256" key="5">
    <source>
        <dbReference type="ARBA" id="ARBA00022741"/>
    </source>
</evidence>
<dbReference type="PANTHER" id="PTHR30231">
    <property type="entry name" value="DNA POLYMERASE III SUBUNIT EPSILON"/>
    <property type="match status" value="1"/>
</dbReference>
<sequence>MWYNLCVMMQVNSQKYAIVDLEATGAHAMAEIIQVGIVIIENDEIVKTYQTDVNPHEALSEHIINLTGITDEQLAKAPDFSQVAQEIFSLIEDCVFVAHNVKFDANLLAEQLFMEGYELRTPRVDTVELAQVFYPTFEKYSLGNLADALALDLADAHTAISDAYATAQLFLKLKAKMKSLPKEVLESLLPLADNLLFETGMLIEESFKQAKVLSPKDFQEVGGLVLRQPKTIGEARQLSESFDVNLALLGLDAREKQSQFAQLVKDDFQSSQISFLEAQAGLGKTYGYLLPLLQLAQDEQVIVSVPTKVLQDQIMANEVRQIQDVFHISCQSIKGPGNYIKLDAFADSLRREGDNRLVNRYKMQLLVWLTETKTGDLDEIKQKQRFEAYFDQIKHDGNLSEKSLYKDVDFWNRTYENAKHSKLLIINHAYFLERVQDDKAFAAKKVLVFDEAQKLILNLEQFSRRRVNVTQLVQKLEKHLDAALPTLEKRLIESLSFQLSHLATRFYQNQEVYVTTEDARRLEQTTNELLAFNPDWRYICLEDLLALFAQPFTDFWFETIIENEKRQTYLNASSEELLNFQEFLPETRKTYMISATLHISPQVSLADLLGFEHYHFMSIAHDKQNAQHIWIDEEMPNVADISEEEYASAIAERIYQLNQLDEPILVLFNAKKTMFDVSDLLDDMALHHLTQEKNGTAYNVKRRFERGESRILLGTGAFWEGVDFVQADKMIEVITRLPFENPKDLFVQKLSNHLLAQAKSPFYDYSLPLAILKLKQAIGRTMRRDNQRSAVLILDNRILTKSYGKMINDALAEEFYLSSQKFSKSLTEIKNFLL</sequence>
<dbReference type="NCBIfam" id="NF005569">
    <property type="entry name" value="PRK07246.1"/>
    <property type="match status" value="1"/>
</dbReference>
<keyword evidence="14" id="KW-0347">Helicase</keyword>
<feature type="domain" description="Helicase ATP-binding" evidence="12">
    <location>
        <begin position="243"/>
        <end position="503"/>
    </location>
</feature>
<dbReference type="SUPFAM" id="SSF52540">
    <property type="entry name" value="P-loop containing nucleoside triphosphate hydrolases"/>
    <property type="match status" value="1"/>
</dbReference>
<keyword evidence="9" id="KW-0239">DNA-directed DNA polymerase</keyword>
<dbReference type="GO" id="GO:0016818">
    <property type="term" value="F:hydrolase activity, acting on acid anhydrides, in phosphorus-containing anhydrides"/>
    <property type="evidence" value="ECO:0007669"/>
    <property type="project" value="InterPro"/>
</dbReference>
<evidence type="ECO:0000256" key="1">
    <source>
        <dbReference type="ARBA" id="ARBA00022679"/>
    </source>
</evidence>
<keyword evidence="3" id="KW-0235">DNA replication</keyword>
<dbReference type="PROSITE" id="PS51194">
    <property type="entry name" value="HELICASE_CTER"/>
    <property type="match status" value="1"/>
</dbReference>
<dbReference type="GO" id="GO:0003677">
    <property type="term" value="F:DNA binding"/>
    <property type="evidence" value="ECO:0007669"/>
    <property type="project" value="InterPro"/>
</dbReference>
<feature type="short sequence motif" description="DEAH box" evidence="10">
    <location>
        <begin position="450"/>
        <end position="453"/>
    </location>
</feature>
<dbReference type="InterPro" id="IPR012337">
    <property type="entry name" value="RNaseH-like_sf"/>
</dbReference>
<dbReference type="Gene3D" id="3.40.50.300">
    <property type="entry name" value="P-loop containing nucleotide triphosphate hydrolases"/>
    <property type="match status" value="2"/>
</dbReference>
<dbReference type="PANTHER" id="PTHR30231:SF41">
    <property type="entry name" value="DNA POLYMERASE III SUBUNIT EPSILON"/>
    <property type="match status" value="1"/>
</dbReference>
<dbReference type="CDD" id="cd06127">
    <property type="entry name" value="DEDDh"/>
    <property type="match status" value="1"/>
</dbReference>
<dbReference type="SUPFAM" id="SSF53098">
    <property type="entry name" value="Ribonuclease H-like"/>
    <property type="match status" value="1"/>
</dbReference>
<evidence type="ECO:0000256" key="4">
    <source>
        <dbReference type="ARBA" id="ARBA00022722"/>
    </source>
</evidence>
<keyword evidence="8 10" id="KW-0067">ATP-binding</keyword>
<dbReference type="SMART" id="SM00491">
    <property type="entry name" value="HELICc2"/>
    <property type="match status" value="1"/>
</dbReference>
<organism evidence="14 15">
    <name type="scientific">Streptococcus gallolyticus</name>
    <dbReference type="NCBI Taxonomy" id="315405"/>
    <lineage>
        <taxon>Bacteria</taxon>
        <taxon>Bacillati</taxon>
        <taxon>Bacillota</taxon>
        <taxon>Bacilli</taxon>
        <taxon>Lactobacillales</taxon>
        <taxon>Streptococcaceae</taxon>
        <taxon>Streptococcus</taxon>
    </lineage>
</organism>
<dbReference type="GO" id="GO:0008408">
    <property type="term" value="F:3'-5' exonuclease activity"/>
    <property type="evidence" value="ECO:0007669"/>
    <property type="project" value="UniProtKB-UniRule"/>
</dbReference>
<dbReference type="GO" id="GO:0003887">
    <property type="term" value="F:DNA-directed DNA polymerase activity"/>
    <property type="evidence" value="ECO:0007669"/>
    <property type="project" value="UniProtKB-KW"/>
</dbReference>
<dbReference type="InterPro" id="IPR011545">
    <property type="entry name" value="DEAD/DEAH_box_helicase_dom"/>
</dbReference>
<evidence type="ECO:0000256" key="11">
    <source>
        <dbReference type="RuleBase" id="RU364106"/>
    </source>
</evidence>
<name>A0A060RLH6_9STRE</name>
<dbReference type="HAMAP" id="MF_02206">
    <property type="entry name" value="DinG_exonucl"/>
    <property type="match status" value="1"/>
</dbReference>
<dbReference type="InterPro" id="IPR014013">
    <property type="entry name" value="Helic_SF1/SF2_ATP-bd_DinG/Rad3"/>
</dbReference>
<feature type="domain" description="Helicase C-terminal" evidence="13">
    <location>
        <begin position="649"/>
        <end position="823"/>
    </location>
</feature>
<dbReference type="FunFam" id="3.30.420.10:FF:000045">
    <property type="entry name" value="3'-5' exonuclease DinG"/>
    <property type="match status" value="1"/>
</dbReference>
<dbReference type="InterPro" id="IPR006310">
    <property type="entry name" value="DinG"/>
</dbReference>
<reference evidence="14 15" key="2">
    <citation type="submission" date="2014-05" db="EMBL/GenBank/DDBJ databases">
        <title>Genome sequence of Streptococcus gallolyticus.</title>
        <authorList>
            <person name="Del Campo R."/>
        </authorList>
    </citation>
    <scope>NUCLEOTIDE SEQUENCE [LARGE SCALE GENOMIC DNA]</scope>
    <source>
        <strain evidence="14 15">LMG17956</strain>
    </source>
</reference>